<gene>
    <name evidence="2" type="ORF">AUO97_03540</name>
</gene>
<organism evidence="2 3">
    <name type="scientific">Acinetobacter baumannii</name>
    <dbReference type="NCBI Taxonomy" id="470"/>
    <lineage>
        <taxon>Bacteria</taxon>
        <taxon>Pseudomonadati</taxon>
        <taxon>Pseudomonadota</taxon>
        <taxon>Gammaproteobacteria</taxon>
        <taxon>Moraxellales</taxon>
        <taxon>Moraxellaceae</taxon>
        <taxon>Acinetobacter</taxon>
        <taxon>Acinetobacter calcoaceticus/baumannii complex</taxon>
    </lineage>
</organism>
<feature type="transmembrane region" description="Helical" evidence="1">
    <location>
        <begin position="21"/>
        <end position="41"/>
    </location>
</feature>
<evidence type="ECO:0000256" key="1">
    <source>
        <dbReference type="SAM" id="Phobius"/>
    </source>
</evidence>
<dbReference type="Proteomes" id="UP000072389">
    <property type="component" value="Chromosome"/>
</dbReference>
<accession>A0A5P1UHE9</accession>
<keyword evidence="1" id="KW-0472">Membrane</keyword>
<evidence type="ECO:0000313" key="2">
    <source>
        <dbReference type="EMBL" id="APP29940.1"/>
    </source>
</evidence>
<dbReference type="RefSeq" id="WP_000527683.1">
    <property type="nucleotide sequence ID" value="NZ_CAUZGM010000006.1"/>
</dbReference>
<dbReference type="AlphaFoldDB" id="A0A5P1UHE9"/>
<protein>
    <submittedName>
        <fullName evidence="2">Uncharacterized protein</fullName>
    </submittedName>
</protein>
<keyword evidence="1" id="KW-1133">Transmembrane helix</keyword>
<name>A0A5P1UHE9_ACIBA</name>
<dbReference type="EMBL" id="CP018664">
    <property type="protein sequence ID" value="APP29940.1"/>
    <property type="molecule type" value="Genomic_DNA"/>
</dbReference>
<sequence>MGNNFHSRKKSFSTSSKQQGKAGLILLIIVVLIVFLASLAISSSWNTDEYSPIVTQTESENNNITTTKSKEMEVPIPISDSSDKGKNFLVSKESKHNGFIVIYKRIGVEQTLFNKYEINCKTEKMRVLGEGDSIDNIKNYSEKGSWFTPVSEASTGDTFNFICGRDKKINERREDSIKQSFGNLQYKIEPEAVINSKIDKDILSQLILAVLVNGYKCDTVSSAIPYIRGGGYTMQCNNYQYEYEIEDKGGDIVVTVLN</sequence>
<proteinExistence type="predicted"/>
<evidence type="ECO:0000313" key="3">
    <source>
        <dbReference type="Proteomes" id="UP000072389"/>
    </source>
</evidence>
<keyword evidence="1" id="KW-0812">Transmembrane</keyword>
<reference evidence="2 3" key="1">
    <citation type="journal article" date="2014" name="Antimicrob. Agents Chemother.">
        <title>Triclosan can select for an AdeIJK-overexpressing mutant of Acinetobacter baumannii ATCC 17978 that displays reduced susceptibility to multiple antibiotics.</title>
        <authorList>
            <person name="Fernando D.M."/>
            <person name="Xu W."/>
            <person name="Loewen P.C."/>
            <person name="Zhanel G.G."/>
            <person name="Kumar A."/>
        </authorList>
    </citation>
    <scope>NUCLEOTIDE SEQUENCE [LARGE SCALE GENOMIC DNA]</scope>
    <source>
        <strain evidence="3">ATCC 17978</strain>
    </source>
</reference>